<feature type="domain" description="SRCR" evidence="3">
    <location>
        <begin position="41"/>
        <end position="138"/>
    </location>
</feature>
<dbReference type="FunFam" id="3.10.250.10:FF:000031">
    <property type="entry name" value="RIKEN cDNA 5830411N06, isoform CRA_a"/>
    <property type="match status" value="2"/>
</dbReference>
<dbReference type="FunFam" id="3.10.250.10:FF:000009">
    <property type="entry name" value="WC1"/>
    <property type="match status" value="1"/>
</dbReference>
<comment type="caution">
    <text evidence="2">Lacks conserved residue(s) required for the propagation of feature annotation.</text>
</comment>
<dbReference type="InterPro" id="IPR036772">
    <property type="entry name" value="SRCR-like_dom_sf"/>
</dbReference>
<evidence type="ECO:0000259" key="3">
    <source>
        <dbReference type="PROSITE" id="PS50287"/>
    </source>
</evidence>
<feature type="domain" description="SRCR" evidence="3">
    <location>
        <begin position="245"/>
        <end position="346"/>
    </location>
</feature>
<feature type="disulfide bond" evidence="2">
    <location>
        <begin position="210"/>
        <end position="220"/>
    </location>
</feature>
<feature type="disulfide bond" evidence="2">
    <location>
        <begin position="271"/>
        <end position="335"/>
    </location>
</feature>
<evidence type="ECO:0000313" key="4">
    <source>
        <dbReference type="Ensembl" id="ENSAMXP00005002762.1"/>
    </source>
</evidence>
<dbReference type="SUPFAM" id="SSF56487">
    <property type="entry name" value="SRCR-like"/>
    <property type="match status" value="3"/>
</dbReference>
<reference evidence="4" key="1">
    <citation type="submission" date="2025-08" db="UniProtKB">
        <authorList>
            <consortium name="Ensembl"/>
        </authorList>
    </citation>
    <scope>IDENTIFICATION</scope>
</reference>
<organism evidence="4 5">
    <name type="scientific">Astyanax mexicanus</name>
    <name type="common">Blind cave fish</name>
    <name type="synonym">Astyanax fasciatus mexicanus</name>
    <dbReference type="NCBI Taxonomy" id="7994"/>
    <lineage>
        <taxon>Eukaryota</taxon>
        <taxon>Metazoa</taxon>
        <taxon>Chordata</taxon>
        <taxon>Craniata</taxon>
        <taxon>Vertebrata</taxon>
        <taxon>Euteleostomi</taxon>
        <taxon>Actinopterygii</taxon>
        <taxon>Neopterygii</taxon>
        <taxon>Teleostei</taxon>
        <taxon>Ostariophysi</taxon>
        <taxon>Characiformes</taxon>
        <taxon>Characoidei</taxon>
        <taxon>Acestrorhamphidae</taxon>
        <taxon>Acestrorhamphinae</taxon>
        <taxon>Astyanax</taxon>
    </lineage>
</organism>
<dbReference type="PROSITE" id="PS00420">
    <property type="entry name" value="SRCR_1"/>
    <property type="match status" value="1"/>
</dbReference>
<dbReference type="GO" id="GO:0016020">
    <property type="term" value="C:membrane"/>
    <property type="evidence" value="ECO:0007669"/>
    <property type="project" value="InterPro"/>
</dbReference>
<dbReference type="Ensembl" id="ENSAMXT00005003120.1">
    <property type="protein sequence ID" value="ENSAMXP00005002762.1"/>
    <property type="gene ID" value="ENSAMXG00005001530.1"/>
</dbReference>
<dbReference type="PANTHER" id="PTHR48071:SF18">
    <property type="entry name" value="DELETED IN MALIGNANT BRAIN TUMORS 1 PROTEIN-RELATED"/>
    <property type="match status" value="1"/>
</dbReference>
<dbReference type="AlphaFoldDB" id="A0A8B9GRI4"/>
<dbReference type="SMART" id="SM00202">
    <property type="entry name" value="SR"/>
    <property type="match status" value="3"/>
</dbReference>
<feature type="disulfide bond" evidence="2">
    <location>
        <begin position="284"/>
        <end position="345"/>
    </location>
</feature>
<accession>A0A8B9GRI4</accession>
<proteinExistence type="predicted"/>
<dbReference type="PANTHER" id="PTHR48071">
    <property type="entry name" value="SRCR DOMAIN-CONTAINING PROTEIN"/>
    <property type="match status" value="1"/>
</dbReference>
<evidence type="ECO:0000256" key="2">
    <source>
        <dbReference type="PROSITE-ProRule" id="PRU00196"/>
    </source>
</evidence>
<sequence>MIRGAQSFHDIDIESLSLLYRQSEVGGWWQSLCWESGGLSVRLVDGGSRCTGKVEVNHNGTWGTVCADGWDMTDAAVVCRELGCGKTQDITQFSPGSGSVLMGNVNCSGSESSLIHCDSDYTAQYCTSHDQAAGVTCSGMNVRLVDGGSRCAGRVEVYRNSQWVTLCDYYWDVRLQNAAVVCRELGCGEAVNIAQFGPGSGSVLMGFVRCRGSESSLNNCDFKTGYAQVCASHDLDAGVICSGETRLVDGPHDRCAGRVEVLHRGQWGTVCSNNWVMSNAAVVCREIGCGEAVDALSEAHFGSGSGQIWMNYVDCNGSESTLKNCRAPGWGVHNCDHSKDAGVICSGSKMYSGLLQNSTCSYVSSRSVKYYRKMLFLLPYKKVAMDYIWVVYLLVRDISLPNMRIQCTQSYIFSMEDLC</sequence>
<name>A0A8B9GRI4_ASTMX</name>
<dbReference type="Pfam" id="PF00530">
    <property type="entry name" value="SRCR"/>
    <property type="match status" value="3"/>
</dbReference>
<evidence type="ECO:0000256" key="1">
    <source>
        <dbReference type="ARBA" id="ARBA00023157"/>
    </source>
</evidence>
<keyword evidence="1 2" id="KW-1015">Disulfide bond</keyword>
<feature type="disulfide bond" evidence="2">
    <location>
        <begin position="107"/>
        <end position="117"/>
    </location>
</feature>
<dbReference type="PROSITE" id="PS50287">
    <property type="entry name" value="SRCR_2"/>
    <property type="match status" value="3"/>
</dbReference>
<feature type="disulfide bond" evidence="2">
    <location>
        <begin position="315"/>
        <end position="325"/>
    </location>
</feature>
<dbReference type="Proteomes" id="UP000694621">
    <property type="component" value="Unplaced"/>
</dbReference>
<feature type="domain" description="SRCR" evidence="3">
    <location>
        <begin position="142"/>
        <end position="242"/>
    </location>
</feature>
<evidence type="ECO:0000313" key="5">
    <source>
        <dbReference type="Proteomes" id="UP000694621"/>
    </source>
</evidence>
<protein>
    <recommendedName>
        <fullName evidence="3">SRCR domain-containing protein</fullName>
    </recommendedName>
</protein>
<dbReference type="Gene3D" id="3.10.250.10">
    <property type="entry name" value="SRCR-like domain"/>
    <property type="match status" value="3"/>
</dbReference>
<dbReference type="InterPro" id="IPR001190">
    <property type="entry name" value="SRCR"/>
</dbReference>
<dbReference type="PRINTS" id="PR00258">
    <property type="entry name" value="SPERACTRCPTR"/>
</dbReference>